<dbReference type="Gene3D" id="3.40.50.720">
    <property type="entry name" value="NAD(P)-binding Rossmann-like Domain"/>
    <property type="match status" value="1"/>
</dbReference>
<feature type="domain" description="Ketoreductase" evidence="4">
    <location>
        <begin position="17"/>
        <end position="192"/>
    </location>
</feature>
<comment type="similarity">
    <text evidence="1 3">Belongs to the short-chain dehydrogenases/reductases (SDR) family.</text>
</comment>
<keyword evidence="2" id="KW-0560">Oxidoreductase</keyword>
<evidence type="ECO:0000256" key="2">
    <source>
        <dbReference type="ARBA" id="ARBA00023002"/>
    </source>
</evidence>
<dbReference type="Proteomes" id="UP000006859">
    <property type="component" value="Chromosome"/>
</dbReference>
<reference evidence="5 6" key="1">
    <citation type="journal article" date="2011" name="J. Bacteriol.">
        <title>Genome sequence of the plant-pathogenic bacterium Dickeya dadantii 3937.</title>
        <authorList>
            <person name="Glasner J.D."/>
            <person name="Yang C.H."/>
            <person name="Reverchon S."/>
            <person name="Hugouvieux-Cotte-Pattat N."/>
            <person name="Condemine G."/>
            <person name="Bohin J.P."/>
            <person name="Van Gijsegem F."/>
            <person name="Yang S."/>
            <person name="Franza T."/>
            <person name="Expert D."/>
            <person name="Plunkett G. III"/>
            <person name="San Francisco M.J."/>
            <person name="Charkowski A.O."/>
            <person name="Py B."/>
            <person name="Bell K."/>
            <person name="Rauscher L."/>
            <person name="Rodriguez-Palenzuela P."/>
            <person name="Toussaint A."/>
            <person name="Holeva M.C."/>
            <person name="He S.Y."/>
            <person name="Douet V."/>
            <person name="Boccara M."/>
            <person name="Blanco C."/>
            <person name="Toth I."/>
            <person name="Anderson B.D."/>
            <person name="Biehl B.S."/>
            <person name="Mau B."/>
            <person name="Flynn S.M."/>
            <person name="Barras F."/>
            <person name="Lindeberg M."/>
            <person name="Birch P.R."/>
            <person name="Tsuyumu S."/>
            <person name="Shi X."/>
            <person name="Hibbing M."/>
            <person name="Yap M.N."/>
            <person name="Carpentier M."/>
            <person name="Dassa E."/>
            <person name="Umehara M."/>
            <person name="Kim J.F."/>
            <person name="Rusch M."/>
            <person name="Soni P."/>
            <person name="Mayhew G.F."/>
            <person name="Fouts D.E."/>
            <person name="Gill S.R."/>
            <person name="Blattner F.R."/>
            <person name="Keen N.T."/>
            <person name="Perna N.T."/>
        </authorList>
    </citation>
    <scope>NUCLEOTIDE SEQUENCE [LARGE SCALE GENOMIC DNA]</scope>
    <source>
        <strain evidence="5 6">3937</strain>
    </source>
</reference>
<keyword evidence="6" id="KW-1185">Reference proteome</keyword>
<dbReference type="InterPro" id="IPR036291">
    <property type="entry name" value="NAD(P)-bd_dom_sf"/>
</dbReference>
<dbReference type="SMART" id="SM00822">
    <property type="entry name" value="PKS_KR"/>
    <property type="match status" value="1"/>
</dbReference>
<dbReference type="PANTHER" id="PTHR43976:SF16">
    <property type="entry name" value="SHORT-CHAIN DEHYDROGENASE_REDUCTASE FAMILY PROTEIN"/>
    <property type="match status" value="1"/>
</dbReference>
<evidence type="ECO:0000256" key="1">
    <source>
        <dbReference type="ARBA" id="ARBA00006484"/>
    </source>
</evidence>
<protein>
    <submittedName>
        <fullName evidence="5">Putative short-chain dehydrogenase/reductase</fullName>
    </submittedName>
</protein>
<dbReference type="PANTHER" id="PTHR43976">
    <property type="entry name" value="SHORT CHAIN DEHYDROGENASE"/>
    <property type="match status" value="1"/>
</dbReference>
<dbReference type="AlphaFoldDB" id="E0SMQ0"/>
<dbReference type="InterPro" id="IPR051911">
    <property type="entry name" value="SDR_oxidoreductase"/>
</dbReference>
<dbReference type="InterPro" id="IPR002347">
    <property type="entry name" value="SDR_fam"/>
</dbReference>
<dbReference type="KEGG" id="ddd:Dda3937_01220"/>
<dbReference type="PRINTS" id="PR00081">
    <property type="entry name" value="GDHRDH"/>
</dbReference>
<dbReference type="SUPFAM" id="SSF51735">
    <property type="entry name" value="NAD(P)-binding Rossmann-fold domains"/>
    <property type="match status" value="1"/>
</dbReference>
<dbReference type="STRING" id="198628.Dda3937_01220"/>
<organism evidence="5 6">
    <name type="scientific">Dickeya dadantii (strain 3937)</name>
    <name type="common">Erwinia chrysanthemi (strain 3937)</name>
    <dbReference type="NCBI Taxonomy" id="198628"/>
    <lineage>
        <taxon>Bacteria</taxon>
        <taxon>Pseudomonadati</taxon>
        <taxon>Pseudomonadota</taxon>
        <taxon>Gammaproteobacteria</taxon>
        <taxon>Enterobacterales</taxon>
        <taxon>Pectobacteriaceae</taxon>
        <taxon>Dickeya</taxon>
    </lineage>
</organism>
<name>E0SMQ0_DICD3</name>
<evidence type="ECO:0000313" key="5">
    <source>
        <dbReference type="EMBL" id="ADM96997.1"/>
    </source>
</evidence>
<gene>
    <name evidence="5" type="ordered locus">Dda3937_01220</name>
</gene>
<dbReference type="PRINTS" id="PR00080">
    <property type="entry name" value="SDRFAMILY"/>
</dbReference>
<dbReference type="CDD" id="cd05374">
    <property type="entry name" value="17beta-HSD-like_SDR_c"/>
    <property type="match status" value="1"/>
</dbReference>
<accession>E0SMQ0</accession>
<dbReference type="PROSITE" id="PS00061">
    <property type="entry name" value="ADH_SHORT"/>
    <property type="match status" value="1"/>
</dbReference>
<dbReference type="Pfam" id="PF00106">
    <property type="entry name" value="adh_short"/>
    <property type="match status" value="1"/>
</dbReference>
<evidence type="ECO:0000313" key="6">
    <source>
        <dbReference type="Proteomes" id="UP000006859"/>
    </source>
</evidence>
<evidence type="ECO:0000259" key="4">
    <source>
        <dbReference type="SMART" id="SM00822"/>
    </source>
</evidence>
<dbReference type="HOGENOM" id="CLU_010194_2_9_6"/>
<dbReference type="InterPro" id="IPR057326">
    <property type="entry name" value="KR_dom"/>
</dbReference>
<dbReference type="EMBL" id="CP002038">
    <property type="protein sequence ID" value="ADM96997.1"/>
    <property type="molecule type" value="Genomic_DNA"/>
</dbReference>
<dbReference type="NCBIfam" id="NF006114">
    <property type="entry name" value="PRK08263.1"/>
    <property type="match status" value="1"/>
</dbReference>
<proteinExistence type="inferred from homology"/>
<evidence type="ECO:0000256" key="3">
    <source>
        <dbReference type="RuleBase" id="RU000363"/>
    </source>
</evidence>
<dbReference type="GO" id="GO:0016491">
    <property type="term" value="F:oxidoreductase activity"/>
    <property type="evidence" value="ECO:0007669"/>
    <property type="project" value="UniProtKB-KW"/>
</dbReference>
<dbReference type="eggNOG" id="COG4221">
    <property type="taxonomic scope" value="Bacteria"/>
</dbReference>
<sequence length="287" mass="30525">MLSGHHQANIKGISMRKIWFITGASRGFGRRFVEAALQRGDNVAATARTTDSLADLVAAYGSAILPLSLDVTDKSAVTDAISQAHAHFGRLDVVVNNAGYGVFGMIEEMSEQEVRTQFETNVLGTLWVTQAALPYLRAQGSGHIIMLSSLLGLASIPTTGIYSASKASVEAFADALSQEVAAFGIKVTIVEPGPFSTDFSASAVYASPLESYSGVHDAFNASFSAMPIADPDIVGPALLKVVDADDPPLRIFFGPLASQVIPYVYAERLKTWEAWGDVGVGTETQHR</sequence>
<dbReference type="InterPro" id="IPR020904">
    <property type="entry name" value="Sc_DH/Rdtase_CS"/>
</dbReference>